<protein>
    <submittedName>
        <fullName evidence="2">Methyltransferase domain-containing protein</fullName>
    </submittedName>
</protein>
<dbReference type="InterPro" id="IPR029063">
    <property type="entry name" value="SAM-dependent_MTases_sf"/>
</dbReference>
<dbReference type="Pfam" id="PF03848">
    <property type="entry name" value="TehB"/>
    <property type="match status" value="1"/>
</dbReference>
<dbReference type="Gene3D" id="3.40.50.150">
    <property type="entry name" value="Vaccinia Virus protein VP39"/>
    <property type="match status" value="1"/>
</dbReference>
<proteinExistence type="predicted"/>
<name>A0AA51REF7_9BACT</name>
<dbReference type="AlphaFoldDB" id="A0AA51REF7"/>
<dbReference type="GO" id="GO:0032259">
    <property type="term" value="P:methylation"/>
    <property type="evidence" value="ECO:0007669"/>
    <property type="project" value="UniProtKB-KW"/>
</dbReference>
<keyword evidence="2" id="KW-0808">Transferase</keyword>
<dbReference type="Proteomes" id="UP001230496">
    <property type="component" value="Chromosome"/>
</dbReference>
<dbReference type="InterPro" id="IPR015985">
    <property type="entry name" value="TehB-like_dom"/>
</dbReference>
<sequence length="188" mass="21545">MTVTYDKYYQTQNLFGEPSPELIAFFAEFPMNGKVLDLGCGQGRDAIALARLGYPVTGIDNSKVGIDQMNEIGHSENLDLVGHVRDIYAFDRFSEFDFVLLDSMFHFTKKDKEKEIGLIKKIVSDMRKGSLLLVCIQDTGDKVQTLNKAIDIERKHKRLSDKEFKYIFEDSESGHKSETDYRMIVIEK</sequence>
<feature type="domain" description="Tellurite resistance methyltransferase TehB-like" evidence="1">
    <location>
        <begin position="32"/>
        <end position="153"/>
    </location>
</feature>
<evidence type="ECO:0000259" key="1">
    <source>
        <dbReference type="Pfam" id="PF03848"/>
    </source>
</evidence>
<dbReference type="RefSeq" id="WP_308349116.1">
    <property type="nucleotide sequence ID" value="NZ_CP129971.1"/>
</dbReference>
<dbReference type="KEGG" id="msaa:QYS49_39050"/>
<dbReference type="EMBL" id="CP129971">
    <property type="protein sequence ID" value="WMN11625.1"/>
    <property type="molecule type" value="Genomic_DNA"/>
</dbReference>
<dbReference type="GO" id="GO:0008168">
    <property type="term" value="F:methyltransferase activity"/>
    <property type="evidence" value="ECO:0007669"/>
    <property type="project" value="UniProtKB-KW"/>
</dbReference>
<evidence type="ECO:0000313" key="2">
    <source>
        <dbReference type="EMBL" id="WMN11625.1"/>
    </source>
</evidence>
<evidence type="ECO:0000313" key="3">
    <source>
        <dbReference type="Proteomes" id="UP001230496"/>
    </source>
</evidence>
<accession>A0AA51REF7</accession>
<reference evidence="2 3" key="1">
    <citation type="submission" date="2023-08" db="EMBL/GenBank/DDBJ databases">
        <title>Comparative genomics and taxonomic characterization of three novel marine species of genus Marivirga.</title>
        <authorList>
            <person name="Muhammad N."/>
            <person name="Kim S.-G."/>
        </authorList>
    </citation>
    <scope>NUCLEOTIDE SEQUENCE [LARGE SCALE GENOMIC DNA]</scope>
    <source>
        <strain evidence="2 3">BDSF4-3</strain>
    </source>
</reference>
<keyword evidence="2" id="KW-0489">Methyltransferase</keyword>
<dbReference type="SUPFAM" id="SSF53335">
    <property type="entry name" value="S-adenosyl-L-methionine-dependent methyltransferases"/>
    <property type="match status" value="1"/>
</dbReference>
<dbReference type="CDD" id="cd02440">
    <property type="entry name" value="AdoMet_MTases"/>
    <property type="match status" value="1"/>
</dbReference>
<keyword evidence="3" id="KW-1185">Reference proteome</keyword>
<organism evidence="2 3">
    <name type="scientific">Marivirga salinarum</name>
    <dbReference type="NCBI Taxonomy" id="3059078"/>
    <lineage>
        <taxon>Bacteria</taxon>
        <taxon>Pseudomonadati</taxon>
        <taxon>Bacteroidota</taxon>
        <taxon>Cytophagia</taxon>
        <taxon>Cytophagales</taxon>
        <taxon>Marivirgaceae</taxon>
        <taxon>Marivirga</taxon>
    </lineage>
</organism>
<gene>
    <name evidence="2" type="ORF">QYS49_39050</name>
</gene>